<evidence type="ECO:0000256" key="5">
    <source>
        <dbReference type="ARBA" id="ARBA00023128"/>
    </source>
</evidence>
<evidence type="ECO:0000256" key="4">
    <source>
        <dbReference type="ARBA" id="ARBA00022824"/>
    </source>
</evidence>
<dbReference type="AlphaFoldDB" id="A0A428RLX2"/>
<dbReference type="GO" id="GO:0005783">
    <property type="term" value="C:endoplasmic reticulum"/>
    <property type="evidence" value="ECO:0007669"/>
    <property type="project" value="UniProtKB-SubCell"/>
</dbReference>
<dbReference type="EMBL" id="NIZV01000989">
    <property type="protein sequence ID" value="RSL78522.1"/>
    <property type="molecule type" value="Genomic_DNA"/>
</dbReference>
<evidence type="ECO:0000313" key="8">
    <source>
        <dbReference type="Proteomes" id="UP000288429"/>
    </source>
</evidence>
<proteinExistence type="predicted"/>
<organism evidence="7 8">
    <name type="scientific">Fusarium ambrosium</name>
    <dbReference type="NCBI Taxonomy" id="131363"/>
    <lineage>
        <taxon>Eukaryota</taxon>
        <taxon>Fungi</taxon>
        <taxon>Dikarya</taxon>
        <taxon>Ascomycota</taxon>
        <taxon>Pezizomycotina</taxon>
        <taxon>Sordariomycetes</taxon>
        <taxon>Hypocreomycetidae</taxon>
        <taxon>Hypocreales</taxon>
        <taxon>Nectriaceae</taxon>
        <taxon>Fusarium</taxon>
        <taxon>Fusarium solani species complex</taxon>
    </lineage>
</organism>
<evidence type="ECO:0000256" key="3">
    <source>
        <dbReference type="ARBA" id="ARBA00004370"/>
    </source>
</evidence>
<dbReference type="Proteomes" id="UP000288429">
    <property type="component" value="Unassembled WGS sequence"/>
</dbReference>
<evidence type="ECO:0000256" key="6">
    <source>
        <dbReference type="ARBA" id="ARBA00023136"/>
    </source>
</evidence>
<reference evidence="7 8" key="1">
    <citation type="submission" date="2017-06" db="EMBL/GenBank/DDBJ databases">
        <title>Cmopartive genomic analysis of Ambrosia Fusariam Clade fungi.</title>
        <authorList>
            <person name="Stajich J.E."/>
            <person name="Carrillo J."/>
            <person name="Kijimoto T."/>
            <person name="Eskalen A."/>
            <person name="O'Donnell K."/>
            <person name="Kasson M."/>
        </authorList>
    </citation>
    <scope>NUCLEOTIDE SEQUENCE [LARGE SCALE GENOMIC DNA]</scope>
    <source>
        <strain evidence="7 8">NRRL 20438</strain>
    </source>
</reference>
<keyword evidence="6" id="KW-0472">Membrane</keyword>
<dbReference type="GO" id="GO:0005739">
    <property type="term" value="C:mitochondrion"/>
    <property type="evidence" value="ECO:0007669"/>
    <property type="project" value="UniProtKB-SubCell"/>
</dbReference>
<keyword evidence="5" id="KW-0496">Mitochondrion</keyword>
<evidence type="ECO:0000256" key="1">
    <source>
        <dbReference type="ARBA" id="ARBA00004173"/>
    </source>
</evidence>
<dbReference type="GO" id="GO:0016020">
    <property type="term" value="C:membrane"/>
    <property type="evidence" value="ECO:0007669"/>
    <property type="project" value="UniProtKB-SubCell"/>
</dbReference>
<dbReference type="SUPFAM" id="SSF53474">
    <property type="entry name" value="alpha/beta-Hydrolases"/>
    <property type="match status" value="1"/>
</dbReference>
<dbReference type="InterPro" id="IPR052374">
    <property type="entry name" value="SERAC1"/>
</dbReference>
<evidence type="ECO:0008006" key="9">
    <source>
        <dbReference type="Google" id="ProtNLM"/>
    </source>
</evidence>
<evidence type="ECO:0000313" key="7">
    <source>
        <dbReference type="EMBL" id="RSL78522.1"/>
    </source>
</evidence>
<protein>
    <recommendedName>
        <fullName evidence="9">DUF676 domain-containing protein</fullName>
    </recommendedName>
</protein>
<name>A0A428RLX2_9HYPO</name>
<dbReference type="PANTHER" id="PTHR48182">
    <property type="entry name" value="PROTEIN SERAC1"/>
    <property type="match status" value="1"/>
</dbReference>
<comment type="subcellular location">
    <subcellularLocation>
        <location evidence="2">Endoplasmic reticulum</location>
    </subcellularLocation>
    <subcellularLocation>
        <location evidence="3">Membrane</location>
    </subcellularLocation>
    <subcellularLocation>
        <location evidence="1">Mitochondrion</location>
    </subcellularLocation>
</comment>
<sequence>MTNGFVTVPLIASRTFIRTLGTIIAVPGLGSHATGTWKDPSSNTVWLRDFVPDDVRGIRVSLYGYDTSLLNSESKDSIEDLGIRFLEVLKDFLRNTENPRPMIFIGYSLEGLLIKEALVEAWKKLDNPQKKAVREACSTLLLFGVPNLGLRQEQLRSIIKGRPNESLISDLVVDNDSEPSPFLRRISANFSECCK</sequence>
<dbReference type="InterPro" id="IPR029058">
    <property type="entry name" value="AB_hydrolase_fold"/>
</dbReference>
<gene>
    <name evidence="7" type="ORF">CDV31_017262</name>
</gene>
<keyword evidence="4" id="KW-0256">Endoplasmic reticulum</keyword>
<comment type="caution">
    <text evidence="7">The sequence shown here is derived from an EMBL/GenBank/DDBJ whole genome shotgun (WGS) entry which is preliminary data.</text>
</comment>
<dbReference type="PANTHER" id="PTHR48182:SF2">
    <property type="entry name" value="PROTEIN SERAC1"/>
    <property type="match status" value="1"/>
</dbReference>
<accession>A0A428RLX2</accession>
<keyword evidence="8" id="KW-1185">Reference proteome</keyword>
<evidence type="ECO:0000256" key="2">
    <source>
        <dbReference type="ARBA" id="ARBA00004240"/>
    </source>
</evidence>
<feature type="non-terminal residue" evidence="7">
    <location>
        <position position="195"/>
    </location>
</feature>